<keyword evidence="3" id="KW-1185">Reference proteome</keyword>
<dbReference type="AlphaFoldDB" id="A0AAV9QVZ0"/>
<protein>
    <submittedName>
        <fullName evidence="2">Uncharacterized protein</fullName>
    </submittedName>
</protein>
<dbReference type="EMBL" id="JAHHUM010002892">
    <property type="protein sequence ID" value="KAK5600272.1"/>
    <property type="molecule type" value="Genomic_DNA"/>
</dbReference>
<evidence type="ECO:0000313" key="2">
    <source>
        <dbReference type="EMBL" id="KAK5600272.1"/>
    </source>
</evidence>
<sequence length="247" mass="27466">MPTRDDLLVTRLNSVPARDDPLVARLNSVSALDDLLVAHLNSVPARDDLLDDLLACPFIVLVPASSCDSDHQLVIKDAGIARVPRRQHLCSKPRTSSTRVSIFLRGPQPARQCGFSVAEPKRFAVQLVAESNHLAMQLVVDLDFLFSAPEPKPQLQQPQQHNSSRSGHHCHDAPAPSTECLDNVSTPSAECLDDASTPYRFRAPFSDDGVQMDPPRVPVPQLRRGIFRLPRHSPELNRKIFQEFQRP</sequence>
<evidence type="ECO:0000256" key="1">
    <source>
        <dbReference type="SAM" id="MobiDB-lite"/>
    </source>
</evidence>
<evidence type="ECO:0000313" key="3">
    <source>
        <dbReference type="Proteomes" id="UP001311232"/>
    </source>
</evidence>
<gene>
    <name evidence="2" type="ORF">CRENBAI_002630</name>
</gene>
<organism evidence="2 3">
    <name type="scientific">Crenichthys baileyi</name>
    <name type="common">White River springfish</name>
    <dbReference type="NCBI Taxonomy" id="28760"/>
    <lineage>
        <taxon>Eukaryota</taxon>
        <taxon>Metazoa</taxon>
        <taxon>Chordata</taxon>
        <taxon>Craniata</taxon>
        <taxon>Vertebrata</taxon>
        <taxon>Euteleostomi</taxon>
        <taxon>Actinopterygii</taxon>
        <taxon>Neopterygii</taxon>
        <taxon>Teleostei</taxon>
        <taxon>Neoteleostei</taxon>
        <taxon>Acanthomorphata</taxon>
        <taxon>Ovalentaria</taxon>
        <taxon>Atherinomorphae</taxon>
        <taxon>Cyprinodontiformes</taxon>
        <taxon>Goodeidae</taxon>
        <taxon>Crenichthys</taxon>
    </lineage>
</organism>
<name>A0AAV9QVZ0_9TELE</name>
<dbReference type="Proteomes" id="UP001311232">
    <property type="component" value="Unassembled WGS sequence"/>
</dbReference>
<reference evidence="2 3" key="1">
    <citation type="submission" date="2021-06" db="EMBL/GenBank/DDBJ databases">
        <authorList>
            <person name="Palmer J.M."/>
        </authorList>
    </citation>
    <scope>NUCLEOTIDE SEQUENCE [LARGE SCALE GENOMIC DNA]</scope>
    <source>
        <strain evidence="2 3">MEX-2019</strain>
        <tissue evidence="2">Muscle</tissue>
    </source>
</reference>
<proteinExistence type="predicted"/>
<accession>A0AAV9QVZ0</accession>
<feature type="region of interest" description="Disordered" evidence="1">
    <location>
        <begin position="150"/>
        <end position="181"/>
    </location>
</feature>
<comment type="caution">
    <text evidence="2">The sequence shown here is derived from an EMBL/GenBank/DDBJ whole genome shotgun (WGS) entry which is preliminary data.</text>
</comment>